<sequence length="95" mass="10942">MAHADAAKQRTNWTLKDRFDNDGVYQTDIRWLKHPLGRDSWLATYDNRDVVATISCRTASITSNQEFRILSPPFQTFPVSERVFHSISGLKLFAI</sequence>
<organism evidence="1 2">
    <name type="scientific">Plasmopara halstedii</name>
    <name type="common">Downy mildew of sunflower</name>
    <dbReference type="NCBI Taxonomy" id="4781"/>
    <lineage>
        <taxon>Eukaryota</taxon>
        <taxon>Sar</taxon>
        <taxon>Stramenopiles</taxon>
        <taxon>Oomycota</taxon>
        <taxon>Peronosporomycetes</taxon>
        <taxon>Peronosporales</taxon>
        <taxon>Peronosporaceae</taxon>
        <taxon>Plasmopara</taxon>
    </lineage>
</organism>
<proteinExistence type="predicted"/>
<dbReference type="GeneID" id="36404950"/>
<evidence type="ECO:0000313" key="2">
    <source>
        <dbReference type="Proteomes" id="UP000054928"/>
    </source>
</evidence>
<keyword evidence="2" id="KW-1185">Reference proteome</keyword>
<dbReference type="RefSeq" id="XP_024576026.1">
    <property type="nucleotide sequence ID" value="XM_024725228.1"/>
</dbReference>
<evidence type="ECO:0000313" key="1">
    <source>
        <dbReference type="EMBL" id="CEG39657.1"/>
    </source>
</evidence>
<dbReference type="Proteomes" id="UP000054928">
    <property type="component" value="Unassembled WGS sequence"/>
</dbReference>
<protein>
    <submittedName>
        <fullName evidence="1">Uncharacterized protein</fullName>
    </submittedName>
</protein>
<reference evidence="2" key="1">
    <citation type="submission" date="2014-09" db="EMBL/GenBank/DDBJ databases">
        <authorList>
            <person name="Sharma Rahul"/>
            <person name="Thines Marco"/>
        </authorList>
    </citation>
    <scope>NUCLEOTIDE SEQUENCE [LARGE SCALE GENOMIC DNA]</scope>
</reference>
<dbReference type="AlphaFoldDB" id="A0A0P1AFQ1"/>
<accession>A0A0P1AFQ1</accession>
<dbReference type="EMBL" id="CCYD01000435">
    <property type="protein sequence ID" value="CEG39657.1"/>
    <property type="molecule type" value="Genomic_DNA"/>
</dbReference>
<name>A0A0P1AFQ1_PLAHL</name>